<proteinExistence type="predicted"/>
<protein>
    <recommendedName>
        <fullName evidence="3">Outer membrane protein beta-barrel domain-containing protein</fullName>
    </recommendedName>
</protein>
<evidence type="ECO:0000313" key="2">
    <source>
        <dbReference type="Proteomes" id="UP001597511"/>
    </source>
</evidence>
<evidence type="ECO:0008006" key="3">
    <source>
        <dbReference type="Google" id="ProtNLM"/>
    </source>
</evidence>
<gene>
    <name evidence="1" type="ORF">ACFS6H_13500</name>
</gene>
<dbReference type="Proteomes" id="UP001597511">
    <property type="component" value="Unassembled WGS sequence"/>
</dbReference>
<organism evidence="1 2">
    <name type="scientific">Terrimonas rubra</name>
    <dbReference type="NCBI Taxonomy" id="1035890"/>
    <lineage>
        <taxon>Bacteria</taxon>
        <taxon>Pseudomonadati</taxon>
        <taxon>Bacteroidota</taxon>
        <taxon>Chitinophagia</taxon>
        <taxon>Chitinophagales</taxon>
        <taxon>Chitinophagaceae</taxon>
        <taxon>Terrimonas</taxon>
    </lineage>
</organism>
<comment type="caution">
    <text evidence="1">The sequence shown here is derived from an EMBL/GenBank/DDBJ whole genome shotgun (WGS) entry which is preliminary data.</text>
</comment>
<sequence length="285" mass="31508">MRLILIALLLVTGNSFLHAQVRYFFQAEGNLSLLPKIKNNGTYVNTFAANPNQSVINSSTTFKHKPGFNVSGGAQVKLSKYLAIEASAGIRMLAYRQKNKYHIITTDGTNYTESKGTYYHAGITYPAYIVQSPSPGVGYFPYVPDNQADASLQKKQGNANLGFASLAAVLKLNLTEKTSIGIGPSLDFLLWAKAYNDKMLIVESPLPDYVYVWAPKTEKASIKKDLTNIGASGHIQLEHQLTDQFALQAAFSQAINKLYKDQEMTLSGGKARMRYVSIGLRYYLQ</sequence>
<name>A0ABW6A5W0_9BACT</name>
<dbReference type="EMBL" id="JBHUOZ010000003">
    <property type="protein sequence ID" value="MFD2920734.1"/>
    <property type="molecule type" value="Genomic_DNA"/>
</dbReference>
<keyword evidence="2" id="KW-1185">Reference proteome</keyword>
<accession>A0ABW6A5W0</accession>
<dbReference type="RefSeq" id="WP_386099660.1">
    <property type="nucleotide sequence ID" value="NZ_JBHUOZ010000003.1"/>
</dbReference>
<evidence type="ECO:0000313" key="1">
    <source>
        <dbReference type="EMBL" id="MFD2920734.1"/>
    </source>
</evidence>
<reference evidence="2" key="1">
    <citation type="journal article" date="2019" name="Int. J. Syst. Evol. Microbiol.">
        <title>The Global Catalogue of Microorganisms (GCM) 10K type strain sequencing project: providing services to taxonomists for standard genome sequencing and annotation.</title>
        <authorList>
            <consortium name="The Broad Institute Genomics Platform"/>
            <consortium name="The Broad Institute Genome Sequencing Center for Infectious Disease"/>
            <person name="Wu L."/>
            <person name="Ma J."/>
        </authorList>
    </citation>
    <scope>NUCLEOTIDE SEQUENCE [LARGE SCALE GENOMIC DNA]</scope>
    <source>
        <strain evidence="2">KCTC 23299</strain>
    </source>
</reference>